<feature type="coiled-coil region" evidence="12">
    <location>
        <begin position="153"/>
        <end position="201"/>
    </location>
</feature>
<evidence type="ECO:0000256" key="2">
    <source>
        <dbReference type="ARBA" id="ARBA00007956"/>
    </source>
</evidence>
<evidence type="ECO:0000256" key="10">
    <source>
        <dbReference type="ARBA" id="ARBA00023136"/>
    </source>
</evidence>
<dbReference type="AlphaFoldDB" id="A0AAD7QQ03"/>
<evidence type="ECO:0000256" key="11">
    <source>
        <dbReference type="RuleBase" id="RU367026"/>
    </source>
</evidence>
<evidence type="ECO:0000256" key="7">
    <source>
        <dbReference type="ARBA" id="ARBA00022927"/>
    </source>
</evidence>
<comment type="similarity">
    <text evidence="2 11">Belongs to the BCAP29/BCAP31 family.</text>
</comment>
<feature type="transmembrane region" description="Helical" evidence="11">
    <location>
        <begin position="6"/>
        <end position="28"/>
    </location>
</feature>
<proteinExistence type="inferred from homology"/>
<comment type="caution">
    <text evidence="15">The sequence shown here is derived from an EMBL/GenBank/DDBJ whole genome shotgun (WGS) entry which is preliminary data.</text>
</comment>
<dbReference type="Pfam" id="PF18035">
    <property type="entry name" value="Bap31_Bap29_C"/>
    <property type="match status" value="1"/>
</dbReference>
<keyword evidence="3 11" id="KW-0813">Transport</keyword>
<protein>
    <recommendedName>
        <fullName evidence="11">Endoplasmic reticulum transmembrane protein</fullName>
    </recommendedName>
</protein>
<feature type="transmembrane region" description="Helical" evidence="11">
    <location>
        <begin position="105"/>
        <end position="131"/>
    </location>
</feature>
<keyword evidence="10 11" id="KW-0472">Membrane</keyword>
<dbReference type="PANTHER" id="PTHR12701">
    <property type="entry name" value="BCR-ASSOCIATED PROTEIN, BAP"/>
    <property type="match status" value="1"/>
</dbReference>
<evidence type="ECO:0000256" key="6">
    <source>
        <dbReference type="ARBA" id="ARBA00022892"/>
    </source>
</evidence>
<feature type="transmembrane region" description="Helical" evidence="11">
    <location>
        <begin position="49"/>
        <end position="70"/>
    </location>
</feature>
<comment type="function">
    <text evidence="11">May play a role in anterograde transport of membrane proteins from the endoplasmic reticulum to the Golgi.</text>
</comment>
<comment type="subcellular location">
    <subcellularLocation>
        <location evidence="1 11">Endoplasmic reticulum membrane</location>
        <topology evidence="1 11">Multi-pass membrane protein</topology>
    </subcellularLocation>
</comment>
<dbReference type="PANTHER" id="PTHR12701:SF20">
    <property type="entry name" value="ENDOPLASMIC RETICULUM TRANSMEMBRANE PROTEIN"/>
    <property type="match status" value="1"/>
</dbReference>
<evidence type="ECO:0000256" key="4">
    <source>
        <dbReference type="ARBA" id="ARBA00022692"/>
    </source>
</evidence>
<keyword evidence="9 12" id="KW-0175">Coiled coil</keyword>
<evidence type="ECO:0000259" key="14">
    <source>
        <dbReference type="Pfam" id="PF18035"/>
    </source>
</evidence>
<evidence type="ECO:0000313" key="16">
    <source>
        <dbReference type="Proteomes" id="UP001217417"/>
    </source>
</evidence>
<dbReference type="InterPro" id="IPR041672">
    <property type="entry name" value="Bap31/Bap29_C"/>
</dbReference>
<dbReference type="GO" id="GO:0005789">
    <property type="term" value="C:endoplasmic reticulum membrane"/>
    <property type="evidence" value="ECO:0007669"/>
    <property type="project" value="UniProtKB-SubCell"/>
</dbReference>
<accession>A0AAD7QQ03</accession>
<evidence type="ECO:0000259" key="13">
    <source>
        <dbReference type="Pfam" id="PF05529"/>
    </source>
</evidence>
<dbReference type="InterPro" id="IPR008417">
    <property type="entry name" value="BAP29/BAP31"/>
</dbReference>
<keyword evidence="7 11" id="KW-0653">Protein transport</keyword>
<keyword evidence="16" id="KW-1185">Reference proteome</keyword>
<name>A0AAD7QQ03_9ASCO</name>
<dbReference type="Gene3D" id="1.20.5.110">
    <property type="match status" value="1"/>
</dbReference>
<dbReference type="Pfam" id="PF05529">
    <property type="entry name" value="Bap31"/>
    <property type="match status" value="1"/>
</dbReference>
<dbReference type="GO" id="GO:0070973">
    <property type="term" value="P:protein localization to endoplasmic reticulum exit site"/>
    <property type="evidence" value="ECO:0007669"/>
    <property type="project" value="UniProtKB-UniRule"/>
</dbReference>
<keyword evidence="8 11" id="KW-1133">Transmembrane helix</keyword>
<evidence type="ECO:0000256" key="5">
    <source>
        <dbReference type="ARBA" id="ARBA00022824"/>
    </source>
</evidence>
<evidence type="ECO:0000313" key="15">
    <source>
        <dbReference type="EMBL" id="KAJ8099151.1"/>
    </source>
</evidence>
<dbReference type="GO" id="GO:0006888">
    <property type="term" value="P:endoplasmic reticulum to Golgi vesicle-mediated transport"/>
    <property type="evidence" value="ECO:0007669"/>
    <property type="project" value="UniProtKB-UniRule"/>
</dbReference>
<dbReference type="Proteomes" id="UP001217417">
    <property type="component" value="Unassembled WGS sequence"/>
</dbReference>
<evidence type="ECO:0000256" key="12">
    <source>
        <dbReference type="SAM" id="Coils"/>
    </source>
</evidence>
<dbReference type="GeneID" id="80883149"/>
<feature type="domain" description="Bap31/Bap29 cytoplasmic coiled-coil" evidence="14">
    <location>
        <begin position="158"/>
        <end position="216"/>
    </location>
</feature>
<dbReference type="EMBL" id="JARPMG010000007">
    <property type="protein sequence ID" value="KAJ8099151.1"/>
    <property type="molecule type" value="Genomic_DNA"/>
</dbReference>
<keyword evidence="5 11" id="KW-0256">Endoplasmic reticulum</keyword>
<evidence type="ECO:0000256" key="3">
    <source>
        <dbReference type="ARBA" id="ARBA00022448"/>
    </source>
</evidence>
<keyword evidence="15" id="KW-0675">Receptor</keyword>
<dbReference type="RefSeq" id="XP_056042601.1">
    <property type="nucleotide sequence ID" value="XM_056187983.1"/>
</dbReference>
<feature type="domain" description="BAP29/BAP31 transmembrane" evidence="13">
    <location>
        <begin position="1"/>
        <end position="138"/>
    </location>
</feature>
<sequence>MTLYYTLVFVLLLVEMVAFFVLVTPLPFNIRRRLLHFISTSDLIARTQYTLKIVFVFILILFIDSVNRVYRVQQDVSASGASGTVITTGTDRTEIQARKFYSQRNMYLCGFTLFLSVILNRTYVLLVELLAAEDKVAAMKAGAETATANSKVISLKDEEIDRLRAELKSKNTELKTKNTDLETLKKQCEGLTAEYKKLGDQINAKEALGEITDKKDL</sequence>
<evidence type="ECO:0000256" key="8">
    <source>
        <dbReference type="ARBA" id="ARBA00022989"/>
    </source>
</evidence>
<gene>
    <name evidence="15" type="ORF">POJ06DRAFT_256137</name>
</gene>
<dbReference type="GO" id="GO:0006886">
    <property type="term" value="P:intracellular protein transport"/>
    <property type="evidence" value="ECO:0007669"/>
    <property type="project" value="UniProtKB-UniRule"/>
</dbReference>
<evidence type="ECO:0000256" key="9">
    <source>
        <dbReference type="ARBA" id="ARBA00023054"/>
    </source>
</evidence>
<dbReference type="InterPro" id="IPR040463">
    <property type="entry name" value="BAP29/BAP31_N"/>
</dbReference>
<keyword evidence="4 11" id="KW-0812">Transmembrane</keyword>
<evidence type="ECO:0000256" key="1">
    <source>
        <dbReference type="ARBA" id="ARBA00004477"/>
    </source>
</evidence>
<reference evidence="15" key="1">
    <citation type="submission" date="2023-03" db="EMBL/GenBank/DDBJ databases">
        <title>Near-Complete genome sequence of Lipomyces tetrasporous NRRL Y-64009, an oleaginous yeast capable of growing on lignocellulosic hydrolysates.</title>
        <authorList>
            <consortium name="Lawrence Berkeley National Laboratory"/>
            <person name="Jagtap S.S."/>
            <person name="Liu J.-J."/>
            <person name="Walukiewicz H.E."/>
            <person name="Pangilinan J."/>
            <person name="Lipzen A."/>
            <person name="Ahrendt S."/>
            <person name="Koriabine M."/>
            <person name="Cobaugh K."/>
            <person name="Salamov A."/>
            <person name="Yoshinaga Y."/>
            <person name="Ng V."/>
            <person name="Daum C."/>
            <person name="Grigoriev I.V."/>
            <person name="Slininger P.J."/>
            <person name="Dien B.S."/>
            <person name="Jin Y.-S."/>
            <person name="Rao C.V."/>
        </authorList>
    </citation>
    <scope>NUCLEOTIDE SEQUENCE</scope>
    <source>
        <strain evidence="15">NRRL Y-64009</strain>
    </source>
</reference>
<keyword evidence="6 11" id="KW-0931">ER-Golgi transport</keyword>
<organism evidence="15 16">
    <name type="scientific">Lipomyces tetrasporus</name>
    <dbReference type="NCBI Taxonomy" id="54092"/>
    <lineage>
        <taxon>Eukaryota</taxon>
        <taxon>Fungi</taxon>
        <taxon>Dikarya</taxon>
        <taxon>Ascomycota</taxon>
        <taxon>Saccharomycotina</taxon>
        <taxon>Lipomycetes</taxon>
        <taxon>Lipomycetales</taxon>
        <taxon>Lipomycetaceae</taxon>
        <taxon>Lipomyces</taxon>
    </lineage>
</organism>